<name>A0A975D220_9SPHN</name>
<evidence type="ECO:0000313" key="1">
    <source>
        <dbReference type="EMBL" id="QTH21710.1"/>
    </source>
</evidence>
<dbReference type="RefSeq" id="WP_208632883.1">
    <property type="nucleotide sequence ID" value="NZ_CP059319.1"/>
</dbReference>
<dbReference type="EMBL" id="CP059319">
    <property type="protein sequence ID" value="QTH21710.1"/>
    <property type="molecule type" value="Genomic_DNA"/>
</dbReference>
<evidence type="ECO:0000313" key="2">
    <source>
        <dbReference type="Proteomes" id="UP000664914"/>
    </source>
</evidence>
<sequence>MTAAIIPFPAKGTNREETQREHSIALYRADIERYRMAIDINTDLLKACESRLAQLLAKDVTAKRQQPKNGRR</sequence>
<organism evidence="1 2">
    <name type="scientific">Rhizorhabdus wittichii</name>
    <dbReference type="NCBI Taxonomy" id="160791"/>
    <lineage>
        <taxon>Bacteria</taxon>
        <taxon>Pseudomonadati</taxon>
        <taxon>Pseudomonadota</taxon>
        <taxon>Alphaproteobacteria</taxon>
        <taxon>Sphingomonadales</taxon>
        <taxon>Sphingomonadaceae</taxon>
        <taxon>Rhizorhabdus</taxon>
    </lineage>
</organism>
<reference evidence="1" key="2">
    <citation type="submission" date="2021-04" db="EMBL/GenBank/DDBJ databases">
        <title>Isolation and genomic analysis of the ibuprofen-degrading bacterium Sphingomonas strain MPO218.</title>
        <authorList>
            <person name="Aulestia M."/>
            <person name="Flores A."/>
            <person name="Mangas E.L."/>
            <person name="Perez-Pulido A.J."/>
            <person name="Santero E."/>
            <person name="Camacho E.M."/>
        </authorList>
    </citation>
    <scope>NUCLEOTIDE SEQUENCE</scope>
    <source>
        <strain evidence="1">MPO218</strain>
    </source>
</reference>
<proteinExistence type="predicted"/>
<reference evidence="1" key="1">
    <citation type="submission" date="2020-07" db="EMBL/GenBank/DDBJ databases">
        <authorList>
            <person name="Camacho E."/>
        </authorList>
    </citation>
    <scope>NUCLEOTIDE SEQUENCE</scope>
    <source>
        <strain evidence="1">MPO218</strain>
    </source>
</reference>
<accession>A0A975D220</accession>
<dbReference type="AlphaFoldDB" id="A0A975D220"/>
<dbReference type="Proteomes" id="UP000664914">
    <property type="component" value="Chromosome"/>
</dbReference>
<protein>
    <submittedName>
        <fullName evidence="1">Uncharacterized protein</fullName>
    </submittedName>
</protein>
<gene>
    <name evidence="1" type="ORF">HRJ34_25990</name>
</gene>